<dbReference type="GO" id="GO:0016887">
    <property type="term" value="F:ATP hydrolysis activity"/>
    <property type="evidence" value="ECO:0007669"/>
    <property type="project" value="InterPro"/>
</dbReference>
<gene>
    <name evidence="5" type="ORF">AC625_01800</name>
</gene>
<dbReference type="AlphaFoldDB" id="A0A0K9GP86"/>
<dbReference type="STRING" id="1679170.AC625_01800"/>
<dbReference type="PANTHER" id="PTHR42939:SF1">
    <property type="entry name" value="ABC TRANSPORTER ATP-BINDING PROTEIN ALBC-RELATED"/>
    <property type="match status" value="1"/>
</dbReference>
<organism evidence="5 6">
    <name type="scientific">Peribacillus loiseleuriae</name>
    <dbReference type="NCBI Taxonomy" id="1679170"/>
    <lineage>
        <taxon>Bacteria</taxon>
        <taxon>Bacillati</taxon>
        <taxon>Bacillota</taxon>
        <taxon>Bacilli</taxon>
        <taxon>Bacillales</taxon>
        <taxon>Bacillaceae</taxon>
        <taxon>Peribacillus</taxon>
    </lineage>
</organism>
<dbReference type="Gene3D" id="3.40.50.300">
    <property type="entry name" value="P-loop containing nucleotide triphosphate hydrolases"/>
    <property type="match status" value="1"/>
</dbReference>
<dbReference type="GO" id="GO:0005524">
    <property type="term" value="F:ATP binding"/>
    <property type="evidence" value="ECO:0007669"/>
    <property type="project" value="UniProtKB-KW"/>
</dbReference>
<evidence type="ECO:0000256" key="1">
    <source>
        <dbReference type="ARBA" id="ARBA00022448"/>
    </source>
</evidence>
<dbReference type="Pfam" id="PF00005">
    <property type="entry name" value="ABC_tran"/>
    <property type="match status" value="1"/>
</dbReference>
<accession>A0A0K9GP86</accession>
<evidence type="ECO:0000313" key="5">
    <source>
        <dbReference type="EMBL" id="KMY48406.1"/>
    </source>
</evidence>
<comment type="caution">
    <text evidence="5">The sequence shown here is derived from an EMBL/GenBank/DDBJ whole genome shotgun (WGS) entry which is preliminary data.</text>
</comment>
<dbReference type="InterPro" id="IPR003439">
    <property type="entry name" value="ABC_transporter-like_ATP-bd"/>
</dbReference>
<evidence type="ECO:0000256" key="2">
    <source>
        <dbReference type="ARBA" id="ARBA00022741"/>
    </source>
</evidence>
<dbReference type="InterPro" id="IPR051782">
    <property type="entry name" value="ABC_Transporter_VariousFunc"/>
</dbReference>
<dbReference type="PATRIC" id="fig|1679170.3.peg.345"/>
<dbReference type="Proteomes" id="UP000037146">
    <property type="component" value="Unassembled WGS sequence"/>
</dbReference>
<dbReference type="SMART" id="SM00382">
    <property type="entry name" value="AAA"/>
    <property type="match status" value="1"/>
</dbReference>
<dbReference type="InterPro" id="IPR003593">
    <property type="entry name" value="AAA+_ATPase"/>
</dbReference>
<name>A0A0K9GP86_9BACI</name>
<proteinExistence type="predicted"/>
<dbReference type="RefSeq" id="WP_049679728.1">
    <property type="nucleotide sequence ID" value="NZ_LFZW01000001.1"/>
</dbReference>
<reference evidence="6" key="1">
    <citation type="submission" date="2015-07" db="EMBL/GenBank/DDBJ databases">
        <title>Genome sequencing project for genomic taxonomy and phylogenomics of Bacillus-like bacteria.</title>
        <authorList>
            <person name="Liu B."/>
            <person name="Wang J."/>
            <person name="Zhu Y."/>
            <person name="Liu G."/>
            <person name="Chen Q."/>
            <person name="Chen Z."/>
            <person name="Lan J."/>
            <person name="Che J."/>
            <person name="Ge C."/>
            <person name="Shi H."/>
            <person name="Pan Z."/>
            <person name="Liu X."/>
        </authorList>
    </citation>
    <scope>NUCLEOTIDE SEQUENCE [LARGE SCALE GENOMIC DNA]</scope>
    <source>
        <strain evidence="6">FJAT-27997</strain>
    </source>
</reference>
<dbReference type="CDD" id="cd03230">
    <property type="entry name" value="ABC_DR_subfamily_A"/>
    <property type="match status" value="1"/>
</dbReference>
<keyword evidence="1" id="KW-0813">Transport</keyword>
<keyword evidence="2" id="KW-0547">Nucleotide-binding</keyword>
<dbReference type="InterPro" id="IPR027417">
    <property type="entry name" value="P-loop_NTPase"/>
</dbReference>
<sequence length="298" mass="33095">MKNVIEVKQLNKSYEKFNAIHDTSFALQANKIYGLLGRNGAGKTTLMKMITAQIFPTSGDLKVFGEGPYENANVLSQICFIKESQKYPDHYNILDALDVSKSIFPNWDVNFSRSLIKDFNLPLKRRIKKLSRGMLSAVGIVIGLASRAPLTIFDEPYLGLDAVSRGLFYDRLMEDYVEHPRTVILSTHLIDEVSSLLEHILVMDNGKLIIDQDAEELRGKAFTVTGQASKVEAFLIGKETVHREPFGGLLSATVIHSENGSDQKQATASGLEISPVSLQQLVVHLTSGRSEQKEVNTK</sequence>
<dbReference type="EMBL" id="LFZW01000001">
    <property type="protein sequence ID" value="KMY48406.1"/>
    <property type="molecule type" value="Genomic_DNA"/>
</dbReference>
<feature type="domain" description="ABC transporter" evidence="4">
    <location>
        <begin position="5"/>
        <end position="230"/>
    </location>
</feature>
<keyword evidence="3" id="KW-0067">ATP-binding</keyword>
<evidence type="ECO:0000259" key="4">
    <source>
        <dbReference type="PROSITE" id="PS50893"/>
    </source>
</evidence>
<dbReference type="PANTHER" id="PTHR42939">
    <property type="entry name" value="ABC TRANSPORTER ATP-BINDING PROTEIN ALBC-RELATED"/>
    <property type="match status" value="1"/>
</dbReference>
<dbReference type="SUPFAM" id="SSF52540">
    <property type="entry name" value="P-loop containing nucleoside triphosphate hydrolases"/>
    <property type="match status" value="1"/>
</dbReference>
<evidence type="ECO:0000256" key="3">
    <source>
        <dbReference type="ARBA" id="ARBA00022840"/>
    </source>
</evidence>
<protein>
    <submittedName>
        <fullName evidence="5">Multidrug ABC transporter ATPase</fullName>
    </submittedName>
</protein>
<keyword evidence="6" id="KW-1185">Reference proteome</keyword>
<dbReference type="PROSITE" id="PS50893">
    <property type="entry name" value="ABC_TRANSPORTER_2"/>
    <property type="match status" value="1"/>
</dbReference>
<dbReference type="OrthoDB" id="9804819at2"/>
<evidence type="ECO:0000313" key="6">
    <source>
        <dbReference type="Proteomes" id="UP000037146"/>
    </source>
</evidence>